<feature type="domain" description="HTH tetR-type" evidence="6">
    <location>
        <begin position="65"/>
        <end position="125"/>
    </location>
</feature>
<sequence>MNTRERIIEAAYELAEQRPSDQIRFADVAKAAGVHWTAVRRHFGSREDMRRQLTQWQTENGRPFADTRTRILEAAARVFAEQGYAGATLDHVAAEAGLTKGAVYWHFSGKSDLFLALCERTLNAQLRTLPGRTREAVGSPDPAQALTRLLAEAMACCEPGSSQPLLFFEFVVSSREPAVKEKLRKAYGNILDGTEAFLKPLRDGGMLDRNADPQALSILFQALINGLTLAWIIDPDRVRFDRLLPQLSRILWEGLKPENA</sequence>
<evidence type="ECO:0000256" key="1">
    <source>
        <dbReference type="ARBA" id="ARBA00022491"/>
    </source>
</evidence>
<reference evidence="8" key="1">
    <citation type="journal article" date="2019" name="Int. J. Syst. Evol. Microbiol.">
        <title>The Global Catalogue of Microorganisms (GCM) 10K type strain sequencing project: providing services to taxonomists for standard genome sequencing and annotation.</title>
        <authorList>
            <consortium name="The Broad Institute Genomics Platform"/>
            <consortium name="The Broad Institute Genome Sequencing Center for Infectious Disease"/>
            <person name="Wu L."/>
            <person name="Ma J."/>
        </authorList>
    </citation>
    <scope>NUCLEOTIDE SEQUENCE [LARGE SCALE GENOMIC DNA]</scope>
    <source>
        <strain evidence="8">JCM 18657</strain>
    </source>
</reference>
<keyword evidence="2" id="KW-0805">Transcription regulation</keyword>
<dbReference type="InterPro" id="IPR001647">
    <property type="entry name" value="HTH_TetR"/>
</dbReference>
<dbReference type="PRINTS" id="PR00455">
    <property type="entry name" value="HTHTETR"/>
</dbReference>
<accession>A0ABW2V4P1</accession>
<dbReference type="InterPro" id="IPR009057">
    <property type="entry name" value="Homeodomain-like_sf"/>
</dbReference>
<dbReference type="Pfam" id="PF00440">
    <property type="entry name" value="TetR_N"/>
    <property type="match status" value="2"/>
</dbReference>
<dbReference type="EMBL" id="JBHTGQ010000018">
    <property type="protein sequence ID" value="MFC7749844.1"/>
    <property type="molecule type" value="Genomic_DNA"/>
</dbReference>
<dbReference type="SUPFAM" id="SSF48498">
    <property type="entry name" value="Tetracyclin repressor-like, C-terminal domain"/>
    <property type="match status" value="1"/>
</dbReference>
<keyword evidence="4" id="KW-0804">Transcription</keyword>
<dbReference type="RefSeq" id="WP_138788143.1">
    <property type="nucleotide sequence ID" value="NZ_JBHTGQ010000018.1"/>
</dbReference>
<dbReference type="InterPro" id="IPR036271">
    <property type="entry name" value="Tet_transcr_reg_TetR-rel_C_sf"/>
</dbReference>
<keyword evidence="1" id="KW-0678">Repressor</keyword>
<evidence type="ECO:0000313" key="7">
    <source>
        <dbReference type="EMBL" id="MFC7749844.1"/>
    </source>
</evidence>
<feature type="domain" description="HTH tetR-type" evidence="6">
    <location>
        <begin position="1"/>
        <end position="61"/>
    </location>
</feature>
<dbReference type="Gene3D" id="1.10.357.10">
    <property type="entry name" value="Tetracycline Repressor, domain 2"/>
    <property type="match status" value="2"/>
</dbReference>
<dbReference type="InterPro" id="IPR050109">
    <property type="entry name" value="HTH-type_TetR-like_transc_reg"/>
</dbReference>
<gene>
    <name evidence="7" type="ORF">ACFQWB_07815</name>
</gene>
<evidence type="ECO:0000256" key="3">
    <source>
        <dbReference type="ARBA" id="ARBA00023125"/>
    </source>
</evidence>
<dbReference type="InterPro" id="IPR023772">
    <property type="entry name" value="DNA-bd_HTH_TetR-type_CS"/>
</dbReference>
<dbReference type="InterPro" id="IPR039538">
    <property type="entry name" value="BetI_C"/>
</dbReference>
<protein>
    <submittedName>
        <fullName evidence="7">TetR/AcrR family transcriptional regulator</fullName>
    </submittedName>
</protein>
<keyword evidence="8" id="KW-1185">Reference proteome</keyword>
<feature type="DNA-binding region" description="H-T-H motif" evidence="5">
    <location>
        <begin position="88"/>
        <end position="107"/>
    </location>
</feature>
<dbReference type="Proteomes" id="UP001596528">
    <property type="component" value="Unassembled WGS sequence"/>
</dbReference>
<evidence type="ECO:0000313" key="8">
    <source>
        <dbReference type="Proteomes" id="UP001596528"/>
    </source>
</evidence>
<proteinExistence type="predicted"/>
<name>A0ABW2V4P1_9BACL</name>
<evidence type="ECO:0000259" key="6">
    <source>
        <dbReference type="PROSITE" id="PS50977"/>
    </source>
</evidence>
<evidence type="ECO:0000256" key="4">
    <source>
        <dbReference type="ARBA" id="ARBA00023163"/>
    </source>
</evidence>
<dbReference type="PANTHER" id="PTHR30055:SF234">
    <property type="entry name" value="HTH-TYPE TRANSCRIPTIONAL REGULATOR BETI"/>
    <property type="match status" value="1"/>
</dbReference>
<dbReference type="SUPFAM" id="SSF46689">
    <property type="entry name" value="Homeodomain-like"/>
    <property type="match status" value="2"/>
</dbReference>
<evidence type="ECO:0000256" key="5">
    <source>
        <dbReference type="PROSITE-ProRule" id="PRU00335"/>
    </source>
</evidence>
<comment type="caution">
    <text evidence="7">The sequence shown here is derived from an EMBL/GenBank/DDBJ whole genome shotgun (WGS) entry which is preliminary data.</text>
</comment>
<keyword evidence="3 5" id="KW-0238">DNA-binding</keyword>
<feature type="DNA-binding region" description="H-T-H motif" evidence="5">
    <location>
        <begin position="24"/>
        <end position="43"/>
    </location>
</feature>
<dbReference type="PROSITE" id="PS50977">
    <property type="entry name" value="HTH_TETR_2"/>
    <property type="match status" value="2"/>
</dbReference>
<dbReference type="Pfam" id="PF13977">
    <property type="entry name" value="TetR_C_6"/>
    <property type="match status" value="1"/>
</dbReference>
<dbReference type="PANTHER" id="PTHR30055">
    <property type="entry name" value="HTH-TYPE TRANSCRIPTIONAL REGULATOR RUTR"/>
    <property type="match status" value="1"/>
</dbReference>
<organism evidence="7 8">
    <name type="scientific">Paenibacillus thermoaerophilus</name>
    <dbReference type="NCBI Taxonomy" id="1215385"/>
    <lineage>
        <taxon>Bacteria</taxon>
        <taxon>Bacillati</taxon>
        <taxon>Bacillota</taxon>
        <taxon>Bacilli</taxon>
        <taxon>Bacillales</taxon>
        <taxon>Paenibacillaceae</taxon>
        <taxon>Paenibacillus</taxon>
    </lineage>
</organism>
<evidence type="ECO:0000256" key="2">
    <source>
        <dbReference type="ARBA" id="ARBA00023015"/>
    </source>
</evidence>
<dbReference type="PROSITE" id="PS01081">
    <property type="entry name" value="HTH_TETR_1"/>
    <property type="match status" value="1"/>
</dbReference>